<proteinExistence type="predicted"/>
<keyword evidence="5 7" id="KW-1133">Transmembrane helix</keyword>
<evidence type="ECO:0000256" key="7">
    <source>
        <dbReference type="SAM" id="Phobius"/>
    </source>
</evidence>
<feature type="transmembrane region" description="Helical" evidence="7">
    <location>
        <begin position="410"/>
        <end position="432"/>
    </location>
</feature>
<evidence type="ECO:0000256" key="2">
    <source>
        <dbReference type="ARBA" id="ARBA00022448"/>
    </source>
</evidence>
<evidence type="ECO:0000256" key="3">
    <source>
        <dbReference type="ARBA" id="ARBA00022475"/>
    </source>
</evidence>
<sequence length="443" mass="47300">MNIRSGASQEGTTVGACAYPVGLFLACFAFSYLDRQIMSILVEPLKATLHISDIQIGILQGFSFTLCYATAGVIISRMVDSASRVKLIAVCVAIWACSTMLCATAGSYTELLIWRGGTAIAEAALSPAVLSLFADMFIASRLTRATGIFMLGPYIGSGLALTGGGMLLGWLTREMGHMPGLAAMHPWQWVFLIVGLPGILLSILVFFTVSEPARRNHQASQTSVEKGTPAFRDVLNELLVKNRFCLPFYFAYTCLIMLFYSLTAWFPTVMMRHFTLTAGYVGQITGPVYMCAGVVGVLLAGKLVRAALPANLLRDSLKVSACACGLLIIFSVLASCMPFSAAIIFYAITLFCASITMALAPIPLQIAIPNRMRGRAISLLVFMTNLLGGGIGPFLVGYLSQKFHGIDNALGLGLAIVSVSAATAATLFYTLAMKRSATAVSHD</sequence>
<dbReference type="GO" id="GO:0016020">
    <property type="term" value="C:membrane"/>
    <property type="evidence" value="ECO:0007669"/>
    <property type="project" value="UniProtKB-SubCell"/>
</dbReference>
<feature type="transmembrane region" description="Helical" evidence="7">
    <location>
        <begin position="87"/>
        <end position="106"/>
    </location>
</feature>
<evidence type="ECO:0000256" key="5">
    <source>
        <dbReference type="ARBA" id="ARBA00022989"/>
    </source>
</evidence>
<dbReference type="PANTHER" id="PTHR23505">
    <property type="entry name" value="SPINSTER"/>
    <property type="match status" value="1"/>
</dbReference>
<dbReference type="AlphaFoldDB" id="A0A486W150"/>
<feature type="transmembrane region" description="Helical" evidence="7">
    <location>
        <begin position="376"/>
        <end position="398"/>
    </location>
</feature>
<organism evidence="9">
    <name type="scientific">Klebsiella pneumoniae</name>
    <dbReference type="NCBI Taxonomy" id="573"/>
    <lineage>
        <taxon>Bacteria</taxon>
        <taxon>Pseudomonadati</taxon>
        <taxon>Pseudomonadota</taxon>
        <taxon>Gammaproteobacteria</taxon>
        <taxon>Enterobacterales</taxon>
        <taxon>Enterobacteriaceae</taxon>
        <taxon>Klebsiella/Raoultella group</taxon>
        <taxon>Klebsiella</taxon>
        <taxon>Klebsiella pneumoniae complex</taxon>
    </lineage>
</organism>
<dbReference type="InterPro" id="IPR020846">
    <property type="entry name" value="MFS_dom"/>
</dbReference>
<comment type="subcellular location">
    <subcellularLocation>
        <location evidence="1">Membrane</location>
        <topology evidence="1">Multi-pass membrane protein</topology>
    </subcellularLocation>
</comment>
<feature type="transmembrane region" description="Helical" evidence="7">
    <location>
        <begin position="341"/>
        <end position="364"/>
    </location>
</feature>
<keyword evidence="3" id="KW-1003">Cell membrane</keyword>
<dbReference type="PROSITE" id="PS51257">
    <property type="entry name" value="PROKAR_LIPOPROTEIN"/>
    <property type="match status" value="1"/>
</dbReference>
<dbReference type="Pfam" id="PF07690">
    <property type="entry name" value="MFS_1"/>
    <property type="match status" value="1"/>
</dbReference>
<dbReference type="Gene3D" id="1.20.1250.20">
    <property type="entry name" value="MFS general substrate transporter like domains"/>
    <property type="match status" value="1"/>
</dbReference>
<feature type="transmembrane region" description="Helical" evidence="7">
    <location>
        <begin position="189"/>
        <end position="209"/>
    </location>
</feature>
<dbReference type="InterPro" id="IPR036259">
    <property type="entry name" value="MFS_trans_sf"/>
</dbReference>
<evidence type="ECO:0000256" key="6">
    <source>
        <dbReference type="ARBA" id="ARBA00023136"/>
    </source>
</evidence>
<dbReference type="PANTHER" id="PTHR23505:SF79">
    <property type="entry name" value="PROTEIN SPINSTER"/>
    <property type="match status" value="1"/>
</dbReference>
<evidence type="ECO:0000256" key="4">
    <source>
        <dbReference type="ARBA" id="ARBA00022692"/>
    </source>
</evidence>
<feature type="transmembrane region" description="Helical" evidence="7">
    <location>
        <begin position="286"/>
        <end position="304"/>
    </location>
</feature>
<dbReference type="InterPro" id="IPR044770">
    <property type="entry name" value="MFS_spinster-like"/>
</dbReference>
<feature type="domain" description="Major facilitator superfamily (MFS) profile" evidence="8">
    <location>
        <begin position="15"/>
        <end position="437"/>
    </location>
</feature>
<keyword evidence="6 7" id="KW-0472">Membrane</keyword>
<feature type="transmembrane region" description="Helical" evidence="7">
    <location>
        <begin position="53"/>
        <end position="75"/>
    </location>
</feature>
<dbReference type="RefSeq" id="WP_257945968.1">
    <property type="nucleotide sequence ID" value="NZ_JANHCP010000004.1"/>
</dbReference>
<feature type="transmembrane region" description="Helical" evidence="7">
    <location>
        <begin position="246"/>
        <end position="266"/>
    </location>
</feature>
<keyword evidence="4 7" id="KW-0812">Transmembrane</keyword>
<evidence type="ECO:0000256" key="1">
    <source>
        <dbReference type="ARBA" id="ARBA00004141"/>
    </source>
</evidence>
<feature type="transmembrane region" description="Helical" evidence="7">
    <location>
        <begin position="112"/>
        <end position="134"/>
    </location>
</feature>
<dbReference type="PROSITE" id="PS50850">
    <property type="entry name" value="MFS"/>
    <property type="match status" value="1"/>
</dbReference>
<dbReference type="InterPro" id="IPR011701">
    <property type="entry name" value="MFS"/>
</dbReference>
<name>A0A486W150_KLEPN</name>
<reference evidence="9" key="1">
    <citation type="submission" date="2019-03" db="EMBL/GenBank/DDBJ databases">
        <authorList>
            <consortium name="Pathogen Informatics"/>
        </authorList>
    </citation>
    <scope>NUCLEOTIDE SEQUENCE</scope>
    <source>
        <strain evidence="9">5012STDY7626362</strain>
    </source>
</reference>
<protein>
    <submittedName>
        <fullName evidence="9">D-galactonate transporter</fullName>
    </submittedName>
</protein>
<dbReference type="SUPFAM" id="SSF103473">
    <property type="entry name" value="MFS general substrate transporter"/>
    <property type="match status" value="1"/>
</dbReference>
<evidence type="ECO:0000259" key="8">
    <source>
        <dbReference type="PROSITE" id="PS50850"/>
    </source>
</evidence>
<feature type="transmembrane region" description="Helical" evidence="7">
    <location>
        <begin position="146"/>
        <end position="169"/>
    </location>
</feature>
<accession>A0A486W150</accession>
<feature type="transmembrane region" description="Helical" evidence="7">
    <location>
        <begin position="12"/>
        <end position="33"/>
    </location>
</feature>
<dbReference type="EMBL" id="CAAHDH010000016">
    <property type="protein sequence ID" value="VGM57089.1"/>
    <property type="molecule type" value="Genomic_DNA"/>
</dbReference>
<keyword evidence="2" id="KW-0813">Transport</keyword>
<gene>
    <name evidence="9" type="primary">dgoT_2</name>
    <name evidence="9" type="ORF">SAMEA4873563_05260</name>
</gene>
<dbReference type="GO" id="GO:0022857">
    <property type="term" value="F:transmembrane transporter activity"/>
    <property type="evidence" value="ECO:0007669"/>
    <property type="project" value="InterPro"/>
</dbReference>
<evidence type="ECO:0000313" key="9">
    <source>
        <dbReference type="EMBL" id="VGM57089.1"/>
    </source>
</evidence>
<feature type="transmembrane region" description="Helical" evidence="7">
    <location>
        <begin position="316"/>
        <end position="335"/>
    </location>
</feature>